<evidence type="ECO:0000256" key="2">
    <source>
        <dbReference type="ARBA" id="ARBA00022448"/>
    </source>
</evidence>
<sequence length="204" mass="22794">MDGRSSASEGGGRRHPVLAAITLLDKGLMKVETFILAYGILAMFVNTIGNVIGRYVFGQSLYFAAELNQFLIILVTFVGLGYATRRGRHIRMSAFYDQLSDRGRKILMIIIAAVTGATMFWLAWVSLEYIQSVAVSGKVTPALRVPLYLTYLWVPFGFFLTGIQYALTVLRNLRDSDDVWLSWETIDTYEELDETVAGSGADRE</sequence>
<reference evidence="11 12" key="1">
    <citation type="submission" date="2017-09" db="EMBL/GenBank/DDBJ databases">
        <authorList>
            <person name="Ehlers B."/>
            <person name="Leendertz F.H."/>
        </authorList>
    </citation>
    <scope>NUCLEOTIDE SEQUENCE [LARGE SCALE GENOMIC DNA]</scope>
    <source>
        <strain evidence="11 12">USBA 140</strain>
    </source>
</reference>
<dbReference type="EMBL" id="OCNJ01000015">
    <property type="protein sequence ID" value="SOE00985.1"/>
    <property type="molecule type" value="Genomic_DNA"/>
</dbReference>
<dbReference type="InterPro" id="IPR007387">
    <property type="entry name" value="TRAP_DctQ"/>
</dbReference>
<evidence type="ECO:0000313" key="12">
    <source>
        <dbReference type="Proteomes" id="UP000219621"/>
    </source>
</evidence>
<name>A0A286GZN3_9PROT</name>
<keyword evidence="5 9" id="KW-0812">Transmembrane</keyword>
<evidence type="ECO:0000313" key="11">
    <source>
        <dbReference type="EMBL" id="SOE00985.1"/>
    </source>
</evidence>
<dbReference type="InterPro" id="IPR055348">
    <property type="entry name" value="DctQ"/>
</dbReference>
<evidence type="ECO:0000256" key="3">
    <source>
        <dbReference type="ARBA" id="ARBA00022475"/>
    </source>
</evidence>
<evidence type="ECO:0000256" key="8">
    <source>
        <dbReference type="ARBA" id="ARBA00038436"/>
    </source>
</evidence>
<comment type="function">
    <text evidence="9">Part of the tripartite ATP-independent periplasmic (TRAP) transport system.</text>
</comment>
<dbReference type="GO" id="GO:0005886">
    <property type="term" value="C:plasma membrane"/>
    <property type="evidence" value="ECO:0007669"/>
    <property type="project" value="UniProtKB-SubCell"/>
</dbReference>
<dbReference type="AlphaFoldDB" id="A0A286GZN3"/>
<feature type="transmembrane region" description="Helical" evidence="9">
    <location>
        <begin position="69"/>
        <end position="85"/>
    </location>
</feature>
<feature type="transmembrane region" description="Helical" evidence="9">
    <location>
        <begin position="35"/>
        <end position="57"/>
    </location>
</feature>
<comment type="subunit">
    <text evidence="9">The complex comprises the extracytoplasmic solute receptor protein and the two transmembrane proteins.</text>
</comment>
<evidence type="ECO:0000259" key="10">
    <source>
        <dbReference type="Pfam" id="PF04290"/>
    </source>
</evidence>
<comment type="subcellular location">
    <subcellularLocation>
        <location evidence="1 9">Cell inner membrane</location>
        <topology evidence="1 9">Multi-pass membrane protein</topology>
    </subcellularLocation>
</comment>
<gene>
    <name evidence="11" type="ORF">SAMN05421508_11542</name>
</gene>
<dbReference type="PANTHER" id="PTHR35011">
    <property type="entry name" value="2,3-DIKETO-L-GULONATE TRAP TRANSPORTER SMALL PERMEASE PROTEIN YIAM"/>
    <property type="match status" value="1"/>
</dbReference>
<feature type="transmembrane region" description="Helical" evidence="9">
    <location>
        <begin position="147"/>
        <end position="167"/>
    </location>
</feature>
<evidence type="ECO:0000256" key="7">
    <source>
        <dbReference type="ARBA" id="ARBA00023136"/>
    </source>
</evidence>
<evidence type="ECO:0000256" key="6">
    <source>
        <dbReference type="ARBA" id="ARBA00022989"/>
    </source>
</evidence>
<accession>A0A286GZN3</accession>
<keyword evidence="2 9" id="KW-0813">Transport</keyword>
<dbReference type="PANTHER" id="PTHR35011:SF10">
    <property type="entry name" value="TRAP TRANSPORTER SMALL PERMEASE PROTEIN"/>
    <property type="match status" value="1"/>
</dbReference>
<keyword evidence="4 9" id="KW-0997">Cell inner membrane</keyword>
<proteinExistence type="inferred from homology"/>
<comment type="similarity">
    <text evidence="8 9">Belongs to the TRAP transporter small permease family.</text>
</comment>
<dbReference type="GO" id="GO:0022857">
    <property type="term" value="F:transmembrane transporter activity"/>
    <property type="evidence" value="ECO:0007669"/>
    <property type="project" value="UniProtKB-UniRule"/>
</dbReference>
<dbReference type="OrthoDB" id="5465095at2"/>
<evidence type="ECO:0000256" key="9">
    <source>
        <dbReference type="RuleBase" id="RU369079"/>
    </source>
</evidence>
<evidence type="ECO:0000256" key="5">
    <source>
        <dbReference type="ARBA" id="ARBA00022692"/>
    </source>
</evidence>
<dbReference type="GO" id="GO:0015740">
    <property type="term" value="P:C4-dicarboxylate transport"/>
    <property type="evidence" value="ECO:0007669"/>
    <property type="project" value="TreeGrafter"/>
</dbReference>
<protein>
    <recommendedName>
        <fullName evidence="9">TRAP transporter small permease protein</fullName>
    </recommendedName>
</protein>
<evidence type="ECO:0000256" key="1">
    <source>
        <dbReference type="ARBA" id="ARBA00004429"/>
    </source>
</evidence>
<dbReference type="Pfam" id="PF04290">
    <property type="entry name" value="DctQ"/>
    <property type="match status" value="1"/>
</dbReference>
<feature type="domain" description="Tripartite ATP-independent periplasmic transporters DctQ component" evidence="10">
    <location>
        <begin position="43"/>
        <end position="174"/>
    </location>
</feature>
<dbReference type="Proteomes" id="UP000219621">
    <property type="component" value="Unassembled WGS sequence"/>
</dbReference>
<keyword evidence="3" id="KW-1003">Cell membrane</keyword>
<keyword evidence="7 9" id="KW-0472">Membrane</keyword>
<organism evidence="11 12">
    <name type="scientific">Caenispirillum bisanense</name>
    <dbReference type="NCBI Taxonomy" id="414052"/>
    <lineage>
        <taxon>Bacteria</taxon>
        <taxon>Pseudomonadati</taxon>
        <taxon>Pseudomonadota</taxon>
        <taxon>Alphaproteobacteria</taxon>
        <taxon>Rhodospirillales</taxon>
        <taxon>Novispirillaceae</taxon>
        <taxon>Caenispirillum</taxon>
    </lineage>
</organism>
<evidence type="ECO:0000256" key="4">
    <source>
        <dbReference type="ARBA" id="ARBA00022519"/>
    </source>
</evidence>
<feature type="transmembrane region" description="Helical" evidence="9">
    <location>
        <begin position="106"/>
        <end position="127"/>
    </location>
</feature>
<keyword evidence="12" id="KW-1185">Reference proteome</keyword>
<dbReference type="RefSeq" id="WP_097281453.1">
    <property type="nucleotide sequence ID" value="NZ_OCNJ01000015.1"/>
</dbReference>
<keyword evidence="6 9" id="KW-1133">Transmembrane helix</keyword>